<dbReference type="InterPro" id="IPR053137">
    <property type="entry name" value="NLR-like"/>
</dbReference>
<dbReference type="PANTHER" id="PTHR46082:SF11">
    <property type="entry name" value="AAA+ ATPASE DOMAIN-CONTAINING PROTEIN-RELATED"/>
    <property type="match status" value="1"/>
</dbReference>
<dbReference type="Pfam" id="PF00023">
    <property type="entry name" value="Ank"/>
    <property type="match status" value="2"/>
</dbReference>
<dbReference type="SMART" id="SM00248">
    <property type="entry name" value="ANK"/>
    <property type="match status" value="11"/>
</dbReference>
<sequence length="1258" mass="139088">MPDYASYTVGWICAIRTEYVAAQAFLDENFGTPEFIPPGDNNHYTLGRIGKHNVVIVVLPDGGYGLSSAAAVIKDVIRSFPNLRIGLMVGVGGGAPSRKNDIRLGDIVVSSPRDGHGGVFQYDFGKVTETADTEDGTSVQRFQETGFLAPPPVFLRTAVNGLGARYELQGHQIEEAIESVLQKNRKLNRKYKRPQASSDRLYRSDVIHPSSEDDEEHCVKSCGNDASKLVVRPERDEDEDNPAIHCGLIASANCLMKNATVRDQIVAKKGVLCFEMEAAGLVNQFPCLVIRGICDYSDSHKNKEWQGYASMTATAYAKDLLNEIAPSRVEAETRISEIPGILSSIEKTTSEINASVQIMGASLGNLTTKQHQVAIKAWLSPSDCSTNYNKAIRQRHKGTGSWLLESDNFDKWKADRNSFLWLHGIMGCGKTILSSTVIENLSSRRPLVYFYFDITDGDKQTFDKMIRSLLYQLYHQSSQAPLPQLEELFHSCQDGNIQPTSLLLSQTFLGMIEKTEEIWIVLDALDECNQEERVELLSWMKGVRAVSERKNVHLLVTSRSDKNDIESGIRKLAHTDYSLEIRSGLTSSDISAYIRWRVRDDDGLERWRAYPDIQDEMEAELQRKSDGMFRWVACQLDAISSCLDLRQLRQTLRSLPKTLDGTYARILHGIPEDYKKSAIKILQFLTYSRRHLWIEEVIDIIAVDLEESPHFDPKYRMPNQNEILCYCSSLVTTANVSIDRTQLQLAHASVKEYLLSSRLDDKIAPNFQEFHANASISKICLTYILHLDLPEPMSFDEDSLIRFLKAFPFARYSARYWMEFAIGVEAADQDLQALLEKLFYDDKRFYRLCYNLYQPEPHPYQYFMSVEQISKVYYASACGLRGMVGSLISAGSQLNTFGEFDDPALFAASVCGHCDVVEILLANGADANKQDDYFGFPIHAASRFGYVRIVKLLLANGANINAQGGISSTALEAASSANHVEVVELLLENGADIHHQGGYFCGALAAASRYGHDDVVKLLLKNGADVDQGYPLERAASHGYKRVVETLLENGADISIQGKEYGGALRAASSCGHPNIVELLLKRGADSNAKSVWGNALEAASTHGHHESVELLVANGATIDQSGALHAASSCGHERIVETLIRQGADVNAQFGVHGSALQAASSCGFEKVAKLLLINGADVNAQNSMPRASQNALAAAVSRGHEKVVELLLKNGADISESECHDGLIQIASSRGHLKVVEILLANGSSRVTPKNEQCSR</sequence>
<dbReference type="EMBL" id="ADOT01000133">
    <property type="protein sequence ID" value="EGX49684.1"/>
    <property type="molecule type" value="Genomic_DNA"/>
</dbReference>
<dbReference type="PROSITE" id="PS50088">
    <property type="entry name" value="ANK_REPEAT"/>
    <property type="match status" value="9"/>
</dbReference>
<dbReference type="OMA" id="KNCLPLD"/>
<dbReference type="Pfam" id="PF22939">
    <property type="entry name" value="WHD_GPIID"/>
    <property type="match status" value="1"/>
</dbReference>
<accession>G1XB76</accession>
<dbReference type="InParanoid" id="G1XB76"/>
<feature type="repeat" description="ANK" evidence="2">
    <location>
        <begin position="1153"/>
        <end position="1185"/>
    </location>
</feature>
<dbReference type="SUPFAM" id="SSF52540">
    <property type="entry name" value="P-loop containing nucleoside triphosphate hydrolases"/>
    <property type="match status" value="1"/>
</dbReference>
<dbReference type="GO" id="GO:0003824">
    <property type="term" value="F:catalytic activity"/>
    <property type="evidence" value="ECO:0007669"/>
    <property type="project" value="InterPro"/>
</dbReference>
<dbReference type="Gene3D" id="3.40.50.300">
    <property type="entry name" value="P-loop containing nucleotide triphosphate hydrolases"/>
    <property type="match status" value="1"/>
</dbReference>
<dbReference type="RefSeq" id="XP_011121738.1">
    <property type="nucleotide sequence ID" value="XM_011123436.1"/>
</dbReference>
<feature type="repeat" description="ANK" evidence="2">
    <location>
        <begin position="1027"/>
        <end position="1059"/>
    </location>
</feature>
<dbReference type="HOGENOM" id="CLU_000288_34_2_1"/>
<evidence type="ECO:0000313" key="5">
    <source>
        <dbReference type="EMBL" id="EGX49684.1"/>
    </source>
</evidence>
<dbReference type="InterPro" id="IPR027417">
    <property type="entry name" value="P-loop_NTPase"/>
</dbReference>
<feature type="repeat" description="ANK" evidence="2">
    <location>
        <begin position="1003"/>
        <end position="1027"/>
    </location>
</feature>
<dbReference type="Gene3D" id="3.40.50.1580">
    <property type="entry name" value="Nucleoside phosphorylase domain"/>
    <property type="match status" value="1"/>
</dbReference>
<dbReference type="Pfam" id="PF24883">
    <property type="entry name" value="NPHP3_N"/>
    <property type="match status" value="1"/>
</dbReference>
<dbReference type="InterPro" id="IPR036770">
    <property type="entry name" value="Ankyrin_rpt-contain_sf"/>
</dbReference>
<feature type="repeat" description="ANK" evidence="2">
    <location>
        <begin position="937"/>
        <end position="965"/>
    </location>
</feature>
<keyword evidence="1" id="KW-0677">Repeat</keyword>
<dbReference type="Pfam" id="PF12796">
    <property type="entry name" value="Ank_2"/>
    <property type="match status" value="3"/>
</dbReference>
<keyword evidence="2" id="KW-0040">ANK repeat</keyword>
<feature type="domain" description="GPI inositol-deacylase winged helix" evidence="3">
    <location>
        <begin position="674"/>
        <end position="762"/>
    </location>
</feature>
<dbReference type="PRINTS" id="PR01415">
    <property type="entry name" value="ANKYRIN"/>
</dbReference>
<proteinExistence type="predicted"/>
<dbReference type="AlphaFoldDB" id="G1XB76"/>
<dbReference type="InterPro" id="IPR002110">
    <property type="entry name" value="Ankyrin_rpt"/>
</dbReference>
<name>G1XB76_ARTOA</name>
<evidence type="ECO:0000313" key="6">
    <source>
        <dbReference type="Proteomes" id="UP000008784"/>
    </source>
</evidence>
<dbReference type="Gene3D" id="1.25.40.20">
    <property type="entry name" value="Ankyrin repeat-containing domain"/>
    <property type="match status" value="3"/>
</dbReference>
<dbReference type="InterPro" id="IPR035994">
    <property type="entry name" value="Nucleoside_phosphorylase_sf"/>
</dbReference>
<keyword evidence="6" id="KW-1185">Reference proteome</keyword>
<dbReference type="Proteomes" id="UP000008784">
    <property type="component" value="Unassembled WGS sequence"/>
</dbReference>
<dbReference type="STRING" id="756982.G1XB76"/>
<protein>
    <submittedName>
        <fullName evidence="5">Uncharacterized protein</fullName>
    </submittedName>
</protein>
<feature type="domain" description="Nephrocystin 3-like N-terminal" evidence="4">
    <location>
        <begin position="398"/>
        <end position="559"/>
    </location>
</feature>
<evidence type="ECO:0000259" key="4">
    <source>
        <dbReference type="Pfam" id="PF24883"/>
    </source>
</evidence>
<feature type="repeat" description="ANK" evidence="2">
    <location>
        <begin position="1064"/>
        <end position="1092"/>
    </location>
</feature>
<reference evidence="5 6" key="1">
    <citation type="journal article" date="2011" name="PLoS Pathog.">
        <title>Genomic and proteomic analyses of the fungus Arthrobotrys oligospora provide insights into nematode-trap formation.</title>
        <authorList>
            <person name="Yang J."/>
            <person name="Wang L."/>
            <person name="Ji X."/>
            <person name="Feng Y."/>
            <person name="Li X."/>
            <person name="Zou C."/>
            <person name="Xu J."/>
            <person name="Ren Y."/>
            <person name="Mi Q."/>
            <person name="Wu J."/>
            <person name="Liu S."/>
            <person name="Liu Y."/>
            <person name="Huang X."/>
            <person name="Wang H."/>
            <person name="Niu X."/>
            <person name="Li J."/>
            <person name="Liang L."/>
            <person name="Luo Y."/>
            <person name="Ji K."/>
            <person name="Zhou W."/>
            <person name="Yu Z."/>
            <person name="Li G."/>
            <person name="Liu Y."/>
            <person name="Li L."/>
            <person name="Qiao M."/>
            <person name="Feng L."/>
            <person name="Zhang K.-Q."/>
        </authorList>
    </citation>
    <scope>NUCLEOTIDE SEQUENCE [LARGE SCALE GENOMIC DNA]</scope>
    <source>
        <strain evidence="6">ATCC 24927 / CBS 115.81 / DSM 1491</strain>
    </source>
</reference>
<evidence type="ECO:0000256" key="2">
    <source>
        <dbReference type="PROSITE-ProRule" id="PRU00023"/>
    </source>
</evidence>
<gene>
    <name evidence="5" type="ORF">AOL_s00078g173</name>
</gene>
<evidence type="ECO:0000256" key="1">
    <source>
        <dbReference type="ARBA" id="ARBA00022737"/>
    </source>
</evidence>
<dbReference type="InterPro" id="IPR056884">
    <property type="entry name" value="NPHP3-like_N"/>
</dbReference>
<dbReference type="OrthoDB" id="1577640at2759"/>
<dbReference type="SUPFAM" id="SSF48403">
    <property type="entry name" value="Ankyrin repeat"/>
    <property type="match status" value="1"/>
</dbReference>
<organism evidence="5 6">
    <name type="scientific">Arthrobotrys oligospora (strain ATCC 24927 / CBS 115.81 / DSM 1491)</name>
    <name type="common">Nematode-trapping fungus</name>
    <name type="synonym">Didymozoophaga oligospora</name>
    <dbReference type="NCBI Taxonomy" id="756982"/>
    <lineage>
        <taxon>Eukaryota</taxon>
        <taxon>Fungi</taxon>
        <taxon>Dikarya</taxon>
        <taxon>Ascomycota</taxon>
        <taxon>Pezizomycotina</taxon>
        <taxon>Orbiliomycetes</taxon>
        <taxon>Orbiliales</taxon>
        <taxon>Orbiliaceae</taxon>
        <taxon>Orbilia</taxon>
        <taxon>Orbilia oligospora</taxon>
    </lineage>
</organism>
<dbReference type="GeneID" id="22892633"/>
<dbReference type="PANTHER" id="PTHR46082">
    <property type="entry name" value="ATP/GTP-BINDING PROTEIN-RELATED"/>
    <property type="match status" value="1"/>
</dbReference>
<feature type="repeat" description="ANK" evidence="2">
    <location>
        <begin position="1189"/>
        <end position="1221"/>
    </location>
</feature>
<dbReference type="GO" id="GO:0009116">
    <property type="term" value="P:nucleoside metabolic process"/>
    <property type="evidence" value="ECO:0007669"/>
    <property type="project" value="InterPro"/>
</dbReference>
<dbReference type="InterPro" id="IPR054471">
    <property type="entry name" value="GPIID_WHD"/>
</dbReference>
<dbReference type="SUPFAM" id="SSF53167">
    <property type="entry name" value="Purine and uridine phosphorylases"/>
    <property type="match status" value="1"/>
</dbReference>
<evidence type="ECO:0000259" key="3">
    <source>
        <dbReference type="Pfam" id="PF22939"/>
    </source>
</evidence>
<feature type="repeat" description="ANK" evidence="2">
    <location>
        <begin position="900"/>
        <end position="932"/>
    </location>
</feature>
<feature type="repeat" description="ANK" evidence="2">
    <location>
        <begin position="966"/>
        <end position="998"/>
    </location>
</feature>
<dbReference type="PROSITE" id="PS50297">
    <property type="entry name" value="ANK_REP_REGION"/>
    <property type="match status" value="6"/>
</dbReference>
<feature type="repeat" description="ANK" evidence="2">
    <location>
        <begin position="1120"/>
        <end position="1152"/>
    </location>
</feature>
<dbReference type="eggNOG" id="KOG0504">
    <property type="taxonomic scope" value="Eukaryota"/>
</dbReference>
<comment type="caution">
    <text evidence="5">The sequence shown here is derived from an EMBL/GenBank/DDBJ whole genome shotgun (WGS) entry which is preliminary data.</text>
</comment>